<feature type="region of interest" description="Disordered" evidence="1">
    <location>
        <begin position="864"/>
        <end position="899"/>
    </location>
</feature>
<evidence type="ECO:0000259" key="2">
    <source>
        <dbReference type="Pfam" id="PF14214"/>
    </source>
</evidence>
<organism evidence="4 5">
    <name type="scientific">Mycena sanguinolenta</name>
    <dbReference type="NCBI Taxonomy" id="230812"/>
    <lineage>
        <taxon>Eukaryota</taxon>
        <taxon>Fungi</taxon>
        <taxon>Dikarya</taxon>
        <taxon>Basidiomycota</taxon>
        <taxon>Agaricomycotina</taxon>
        <taxon>Agaricomycetes</taxon>
        <taxon>Agaricomycetidae</taxon>
        <taxon>Agaricales</taxon>
        <taxon>Marasmiineae</taxon>
        <taxon>Mycenaceae</taxon>
        <taxon>Mycena</taxon>
    </lineage>
</organism>
<keyword evidence="4" id="KW-0067">ATP-binding</keyword>
<feature type="compositionally biased region" description="Basic and acidic residues" evidence="1">
    <location>
        <begin position="889"/>
        <end position="899"/>
    </location>
</feature>
<evidence type="ECO:0000313" key="4">
    <source>
        <dbReference type="EMBL" id="KAF7342916.1"/>
    </source>
</evidence>
<feature type="domain" description="Helitron helicase-like" evidence="2">
    <location>
        <begin position="372"/>
        <end position="595"/>
    </location>
</feature>
<dbReference type="GO" id="GO:0004386">
    <property type="term" value="F:helicase activity"/>
    <property type="evidence" value="ECO:0007669"/>
    <property type="project" value="UniProtKB-KW"/>
</dbReference>
<reference evidence="4" key="1">
    <citation type="submission" date="2020-05" db="EMBL/GenBank/DDBJ databases">
        <title>Mycena genomes resolve the evolution of fungal bioluminescence.</title>
        <authorList>
            <person name="Tsai I.J."/>
        </authorList>
    </citation>
    <scope>NUCLEOTIDE SEQUENCE</scope>
    <source>
        <strain evidence="4">160909Yilan</strain>
    </source>
</reference>
<keyword evidence="4" id="KW-0378">Hydrolase</keyword>
<gene>
    <name evidence="4" type="ORF">MSAN_02008100</name>
</gene>
<dbReference type="EMBL" id="JACAZH010000024">
    <property type="protein sequence ID" value="KAF7342916.1"/>
    <property type="molecule type" value="Genomic_DNA"/>
</dbReference>
<dbReference type="InterPro" id="IPR025476">
    <property type="entry name" value="Helitron_helicase-like"/>
</dbReference>
<feature type="domain" description="DUF6570" evidence="3">
    <location>
        <begin position="85"/>
        <end position="224"/>
    </location>
</feature>
<dbReference type="Proteomes" id="UP000623467">
    <property type="component" value="Unassembled WGS sequence"/>
</dbReference>
<proteinExistence type="predicted"/>
<feature type="region of interest" description="Disordered" evidence="1">
    <location>
        <begin position="963"/>
        <end position="986"/>
    </location>
</feature>
<comment type="caution">
    <text evidence="4">The sequence shown here is derived from an EMBL/GenBank/DDBJ whole genome shotgun (WGS) entry which is preliminary data.</text>
</comment>
<protein>
    <submittedName>
        <fullName evidence="4">ATP-dependent DNA helicase</fullName>
    </submittedName>
</protein>
<keyword evidence="4" id="KW-0347">Helicase</keyword>
<dbReference type="InterPro" id="IPR046700">
    <property type="entry name" value="DUF6570"/>
</dbReference>
<sequence>MDIDQVNLARQNDCRPLDAMDVGNDLDAATEHSLPWLDPDCTPPPMPFDKGTFAEALIDPDGITSDEAGNPELLVCKNCCSFLKRGKVPRLALANYNFLGPVPSELTDLTVIEEAMIARCRAKCWIIQLKEEDDHSTPITQRGVRGHVIVYPQRPSDIAKVLPPSIEEVITPICVIFVGSNPPTKDWLQKKAKPLTVRKEKVMAALDWLKSHNPLYKDVEINRHVFDDQPAEIILPFHVQHILPSASIDATTSSYVPKPQETTPVSNVEKTAVPDLMSMMNPPATNTIPFESVVVMDVEGHASPNELRQAAVKHMNLPGKNYLGIPHDKNPVNEFDNPSLFPMIYPTLYPYGIGGCEDKRRQTPLSMKTHIKHLFNLSDRRFQTHYSFLFTAFNMLQRREVLLRTSFKVKRSNFDRVAAQFATVSPQAVHIVSERIANGDSKTANNAEERQVLKLMQEVNVINAHVAGSSQSKLVMRNQIRGLMIEKGLPSFYLTINPADVYSPLVKFLAGDEIDLDNLTLDTVPNYFDQSCLVAKNPAVSAQFFNVYMKAFISEILGYDPKQEDTEGGILGVVKAYYGCVEAQGRGTLHCHMLVWLEGGLNPNQIKEKALANGGNLKFQEKLLAFLDDTISTDIPADPDPNFELNLGNIHPCATRGPTEDDTARNPAVARQKDLRNLVKKCQYHTHHPTCYKYWRGPPEPKECRFDLDESNTVPISMFNPDTGEITLRCLDGLVNNFNETMLEAIRCNMDIKFIGSGPAAKAILYYITDYITKTQLQAHVAYAALELAVGRLGEYDPNVDELTVRARRLLQKCAHSMVAKQELSAQQVASYLMDYEDHFTSHKFSSLYWTGFEKFINEEDPSPECYRPKVEMPNESPEPDICPPDDSSTEHEESDSHSDMIAVENSEVEVNEGAADEITLIFDDAGRPLPSASQVADYQSRGDPLNDVCVWDFVAQVEKVSKASAKRKHREEAEQGNGDEPEDEEYLEGHDLDEILSYSGRLRPKVVLNPDHIQAESHFLRIINPISRRVPVPIGPAMPRRDIESSKQKHARLMLILFKPWRHASDLRQNGQSWHDAYQLFRAECSSFVLEAIDNIQILHECKDSRDAHFANRSNRKRAGISAEIARTVAAGDDMYDEENEDTLLNHLDTMDRSRSNHLNDVTSHILESILSAEQSGMFSYARRNSSATTPSEPEQHNFVEAKNPVLEHGWQKCYEARKERWKKSASFQDQAAAVPEDISKARPAVDILQGGADFRSQTQDYQDVASIHAGLSNPENIVEKSRIPLSIDEVNIGA</sequence>
<keyword evidence="5" id="KW-1185">Reference proteome</keyword>
<accession>A0A8H6XLY0</accession>
<dbReference type="Pfam" id="PF20209">
    <property type="entry name" value="DUF6570"/>
    <property type="match status" value="1"/>
</dbReference>
<dbReference type="OrthoDB" id="10007484at2759"/>
<evidence type="ECO:0000256" key="1">
    <source>
        <dbReference type="SAM" id="MobiDB-lite"/>
    </source>
</evidence>
<evidence type="ECO:0000259" key="3">
    <source>
        <dbReference type="Pfam" id="PF20209"/>
    </source>
</evidence>
<keyword evidence="4" id="KW-0547">Nucleotide-binding</keyword>
<dbReference type="Pfam" id="PF14214">
    <property type="entry name" value="Helitron_like_N"/>
    <property type="match status" value="1"/>
</dbReference>
<evidence type="ECO:0000313" key="5">
    <source>
        <dbReference type="Proteomes" id="UP000623467"/>
    </source>
</evidence>
<name>A0A8H6XLY0_9AGAR</name>